<evidence type="ECO:0000313" key="2">
    <source>
        <dbReference type="Proteomes" id="UP001371305"/>
    </source>
</evidence>
<sequence length="86" mass="9111">MKISLTRREVESLDLSSDDRLRLTTRNGSAWVTLSGTAEDFILTSSSPVELAGPGRLVIEALDGDIVVHLGFSRTIAGNAVLIAAS</sequence>
<proteinExistence type="predicted"/>
<organism evidence="1 2">
    <name type="scientific">Luteolibacter soli</name>
    <dbReference type="NCBI Taxonomy" id="3135280"/>
    <lineage>
        <taxon>Bacteria</taxon>
        <taxon>Pseudomonadati</taxon>
        <taxon>Verrucomicrobiota</taxon>
        <taxon>Verrucomicrobiia</taxon>
        <taxon>Verrucomicrobiales</taxon>
        <taxon>Verrucomicrobiaceae</taxon>
        <taxon>Luteolibacter</taxon>
    </lineage>
</organism>
<accession>A0ABU9AQM6</accession>
<keyword evidence="2" id="KW-1185">Reference proteome</keyword>
<comment type="caution">
    <text evidence="1">The sequence shown here is derived from an EMBL/GenBank/DDBJ whole genome shotgun (WGS) entry which is preliminary data.</text>
</comment>
<dbReference type="Pfam" id="PF11142">
    <property type="entry name" value="DUF2917"/>
    <property type="match status" value="1"/>
</dbReference>
<gene>
    <name evidence="1" type="ORF">WKV53_05925</name>
</gene>
<name>A0ABU9AQM6_9BACT</name>
<dbReference type="Proteomes" id="UP001371305">
    <property type="component" value="Unassembled WGS sequence"/>
</dbReference>
<dbReference type="RefSeq" id="WP_341403435.1">
    <property type="nucleotide sequence ID" value="NZ_JBBUKT010000002.1"/>
</dbReference>
<reference evidence="1 2" key="1">
    <citation type="submission" date="2024-04" db="EMBL/GenBank/DDBJ databases">
        <title>Luteolibacter sp. isolated from soil.</title>
        <authorList>
            <person name="An J."/>
        </authorList>
    </citation>
    <scope>NUCLEOTIDE SEQUENCE [LARGE SCALE GENOMIC DNA]</scope>
    <source>
        <strain evidence="1 2">Y139</strain>
    </source>
</reference>
<dbReference type="EMBL" id="JBBUKT010000002">
    <property type="protein sequence ID" value="MEK7950021.1"/>
    <property type="molecule type" value="Genomic_DNA"/>
</dbReference>
<protein>
    <submittedName>
        <fullName evidence="1">DUF2917 domain-containing protein</fullName>
    </submittedName>
</protein>
<dbReference type="InterPro" id="IPR021317">
    <property type="entry name" value="DUF2917"/>
</dbReference>
<evidence type="ECO:0000313" key="1">
    <source>
        <dbReference type="EMBL" id="MEK7950021.1"/>
    </source>
</evidence>